<keyword evidence="5" id="KW-0028">Amino-acid biosynthesis</keyword>
<dbReference type="SUPFAM" id="SSF51419">
    <property type="entry name" value="PLP-binding barrel"/>
    <property type="match status" value="1"/>
</dbReference>
<feature type="domain" description="Orn/DAP/Arg decarboxylase 2 N-terminal" evidence="10">
    <location>
        <begin position="77"/>
        <end position="322"/>
    </location>
</feature>
<comment type="catalytic activity">
    <reaction evidence="5 8">
        <text>meso-2,6-diaminopimelate + H(+) = L-lysine + CO2</text>
        <dbReference type="Rhea" id="RHEA:15101"/>
        <dbReference type="ChEBI" id="CHEBI:15378"/>
        <dbReference type="ChEBI" id="CHEBI:16526"/>
        <dbReference type="ChEBI" id="CHEBI:32551"/>
        <dbReference type="ChEBI" id="CHEBI:57791"/>
        <dbReference type="EC" id="4.1.1.20"/>
    </reaction>
</comment>
<dbReference type="PROSITE" id="PS00878">
    <property type="entry name" value="ODR_DC_2_1"/>
    <property type="match status" value="1"/>
</dbReference>
<evidence type="ECO:0000256" key="5">
    <source>
        <dbReference type="HAMAP-Rule" id="MF_02120"/>
    </source>
</evidence>
<keyword evidence="2 5" id="KW-0210">Decarboxylase</keyword>
<accession>A0ABD5NSM4</accession>
<evidence type="ECO:0000256" key="8">
    <source>
        <dbReference type="RuleBase" id="RU003738"/>
    </source>
</evidence>
<dbReference type="InterPro" id="IPR000183">
    <property type="entry name" value="Orn/DAP/Arg_de-COase"/>
</dbReference>
<evidence type="ECO:0000259" key="10">
    <source>
        <dbReference type="Pfam" id="PF02784"/>
    </source>
</evidence>
<evidence type="ECO:0000256" key="1">
    <source>
        <dbReference type="ARBA" id="ARBA00001933"/>
    </source>
</evidence>
<feature type="binding site" evidence="5">
    <location>
        <position position="318"/>
    </location>
    <ligand>
        <name>substrate</name>
    </ligand>
</feature>
<evidence type="ECO:0000256" key="9">
    <source>
        <dbReference type="SAM" id="MobiDB-lite"/>
    </source>
</evidence>
<dbReference type="InterPro" id="IPR022657">
    <property type="entry name" value="De-COase2_CS"/>
</dbReference>
<dbReference type="PANTHER" id="PTHR43727:SF2">
    <property type="entry name" value="GROUP IV DECARBOXYLASE"/>
    <property type="match status" value="1"/>
</dbReference>
<evidence type="ECO:0000256" key="7">
    <source>
        <dbReference type="PIRSR" id="PIRSR600183-50"/>
    </source>
</evidence>
<dbReference type="GeneID" id="73901393"/>
<dbReference type="PRINTS" id="PR01181">
    <property type="entry name" value="DAPDCRBXLASE"/>
</dbReference>
<feature type="compositionally biased region" description="Low complexity" evidence="9">
    <location>
        <begin position="13"/>
        <end position="27"/>
    </location>
</feature>
<feature type="binding site" evidence="5">
    <location>
        <position position="387"/>
    </location>
    <ligand>
        <name>substrate</name>
    </ligand>
</feature>
<comment type="pathway">
    <text evidence="5 8">Amino-acid biosynthesis; L-lysine biosynthesis via DAP pathway; L-lysine from DL-2,6-diaminopimelate: step 1/1.</text>
</comment>
<dbReference type="RefSeq" id="WP_256532316.1">
    <property type="nucleotide sequence ID" value="NZ_CP101824.1"/>
</dbReference>
<dbReference type="SUPFAM" id="SSF50621">
    <property type="entry name" value="Alanine racemase C-terminal domain-like"/>
    <property type="match status" value="1"/>
</dbReference>
<dbReference type="InterPro" id="IPR022653">
    <property type="entry name" value="De-COase2_pyr-phos_BS"/>
</dbReference>
<dbReference type="InterPro" id="IPR029066">
    <property type="entry name" value="PLP-binding_barrel"/>
</dbReference>
<sequence>MTSSRDDDGDPTASLGDDAAAAGRSADTQPVHGSADSPHGRRSTDSPPVRRLDDWNADRLRSLADEYGTPLYVLDVDRVQANYRRLAGAFPDAEIAYAAKANALVDLLRIVCANGATIECASAGEVYRAREAGIPGDRIRYTAVNPPERDLEYVVDAWKDDPTLTVTAGARDTVERLAALEYDGRLCLRVNPGVGAGHHENVRTGGDATFGIPAERLVETAHDAVERGFDLVGLHAHVGSGVLDADQREAHRRFVARVADLATEVVESVGSLEFVSVGGGFGVPYREDEPPLALDPVAETTHDAFADLDVCLSIEPGRYLVADAGVLLTEVNTVKETSATRVVGIDAGMTTLLRPALYDAYHALRSLDPDASDREPVPQTVAGPVCESSDVLCVDRPTPRFERGDVIAVGNAGAYGAEMANTYNSRPRPPTVVIDGSDSRLVRRRESLSDLTRLEAAAREGVAE</sequence>
<dbReference type="GO" id="GO:0008836">
    <property type="term" value="F:diaminopimelate decarboxylase activity"/>
    <property type="evidence" value="ECO:0007669"/>
    <property type="project" value="UniProtKB-UniRule"/>
</dbReference>
<evidence type="ECO:0000313" key="12">
    <source>
        <dbReference type="Proteomes" id="UP001595846"/>
    </source>
</evidence>
<dbReference type="Gene3D" id="3.20.20.10">
    <property type="entry name" value="Alanine racemase"/>
    <property type="match status" value="1"/>
</dbReference>
<evidence type="ECO:0000256" key="4">
    <source>
        <dbReference type="ARBA" id="ARBA00023239"/>
    </source>
</evidence>
<protein>
    <recommendedName>
        <fullName evidence="5 6">Diaminopimelate decarboxylase</fullName>
        <shortName evidence="5">DAP decarboxylase</shortName>
        <shortName evidence="5">DAPDC</shortName>
        <ecNumber evidence="5 6">4.1.1.20</ecNumber>
    </recommendedName>
</protein>
<dbReference type="NCBIfam" id="TIGR01048">
    <property type="entry name" value="lysA"/>
    <property type="match status" value="1"/>
</dbReference>
<keyword evidence="4 5" id="KW-0456">Lyase</keyword>
<keyword evidence="5 8" id="KW-0457">Lysine biosynthesis</keyword>
<dbReference type="PRINTS" id="PR01179">
    <property type="entry name" value="ODADCRBXLASE"/>
</dbReference>
<dbReference type="AlphaFoldDB" id="A0ABD5NSM4"/>
<feature type="binding site" evidence="5">
    <location>
        <position position="415"/>
    </location>
    <ligand>
        <name>substrate</name>
    </ligand>
</feature>
<dbReference type="GO" id="GO:0009089">
    <property type="term" value="P:lysine biosynthetic process via diaminopimelate"/>
    <property type="evidence" value="ECO:0007669"/>
    <property type="project" value="UniProtKB-UniRule"/>
</dbReference>
<dbReference type="EMBL" id="JBHSAQ010000015">
    <property type="protein sequence ID" value="MFC3960076.1"/>
    <property type="molecule type" value="Genomic_DNA"/>
</dbReference>
<comment type="subunit">
    <text evidence="5">Homodimer.</text>
</comment>
<name>A0ABD5NSM4_9EURY</name>
<evidence type="ECO:0000256" key="2">
    <source>
        <dbReference type="ARBA" id="ARBA00022793"/>
    </source>
</evidence>
<feature type="compositionally biased region" description="Basic and acidic residues" evidence="9">
    <location>
        <begin position="38"/>
        <end position="53"/>
    </location>
</feature>
<dbReference type="EC" id="4.1.1.20" evidence="5 6"/>
<comment type="function">
    <text evidence="5">Specifically catalyzes the decarboxylation of meso-diaminopimelate (meso-DAP) to L-lysine.</text>
</comment>
<dbReference type="HAMAP" id="MF_02120">
    <property type="entry name" value="LysA"/>
    <property type="match status" value="1"/>
</dbReference>
<feature type="binding site" evidence="5">
    <location>
        <position position="354"/>
    </location>
    <ligand>
        <name>substrate</name>
    </ligand>
</feature>
<comment type="cofactor">
    <cofactor evidence="1 5 7 8">
        <name>pyridoxal 5'-phosphate</name>
        <dbReference type="ChEBI" id="CHEBI:597326"/>
    </cofactor>
</comment>
<dbReference type="CDD" id="cd06828">
    <property type="entry name" value="PLPDE_III_DapDC"/>
    <property type="match status" value="1"/>
</dbReference>
<dbReference type="PANTHER" id="PTHR43727">
    <property type="entry name" value="DIAMINOPIMELATE DECARBOXYLASE"/>
    <property type="match status" value="1"/>
</dbReference>
<reference evidence="11 12" key="1">
    <citation type="journal article" date="2019" name="Int. J. Syst. Evol. Microbiol.">
        <title>The Global Catalogue of Microorganisms (GCM) 10K type strain sequencing project: providing services to taxonomists for standard genome sequencing and annotation.</title>
        <authorList>
            <consortium name="The Broad Institute Genomics Platform"/>
            <consortium name="The Broad Institute Genome Sequencing Center for Infectious Disease"/>
            <person name="Wu L."/>
            <person name="Ma J."/>
        </authorList>
    </citation>
    <scope>NUCLEOTIDE SEQUENCE [LARGE SCALE GENOMIC DNA]</scope>
    <source>
        <strain evidence="11 12">IBRC-M 10256</strain>
    </source>
</reference>
<evidence type="ECO:0000313" key="11">
    <source>
        <dbReference type="EMBL" id="MFC3960076.1"/>
    </source>
</evidence>
<feature type="binding site" evidence="5">
    <location>
        <begin position="315"/>
        <end position="318"/>
    </location>
    <ligand>
        <name>pyridoxal 5'-phosphate</name>
        <dbReference type="ChEBI" id="CHEBI:597326"/>
    </ligand>
</feature>
<keyword evidence="12" id="KW-1185">Reference proteome</keyword>
<gene>
    <name evidence="5 11" type="primary">lysA</name>
    <name evidence="11" type="ORF">ACFOUR_17080</name>
</gene>
<feature type="active site" description="Proton donor" evidence="7">
    <location>
        <position position="386"/>
    </location>
</feature>
<dbReference type="InterPro" id="IPR009006">
    <property type="entry name" value="Ala_racemase/Decarboxylase_C"/>
</dbReference>
<dbReference type="InterPro" id="IPR022644">
    <property type="entry name" value="De-COase2_N"/>
</dbReference>
<evidence type="ECO:0000256" key="6">
    <source>
        <dbReference type="NCBIfam" id="TIGR01048"/>
    </source>
</evidence>
<dbReference type="InterPro" id="IPR002986">
    <property type="entry name" value="DAP_deCOOHase_LysA"/>
</dbReference>
<dbReference type="Proteomes" id="UP001595846">
    <property type="component" value="Unassembled WGS sequence"/>
</dbReference>
<organism evidence="11 12">
    <name type="scientific">Halovivax cerinus</name>
    <dbReference type="NCBI Taxonomy" id="1487865"/>
    <lineage>
        <taxon>Archaea</taxon>
        <taxon>Methanobacteriati</taxon>
        <taxon>Methanobacteriota</taxon>
        <taxon>Stenosarchaea group</taxon>
        <taxon>Halobacteria</taxon>
        <taxon>Halobacteriales</taxon>
        <taxon>Natrialbaceae</taxon>
        <taxon>Halovivax</taxon>
    </lineage>
</organism>
<dbReference type="GO" id="GO:0030170">
    <property type="term" value="F:pyridoxal phosphate binding"/>
    <property type="evidence" value="ECO:0007669"/>
    <property type="project" value="UniProtKB-UniRule"/>
</dbReference>
<proteinExistence type="inferred from homology"/>
<keyword evidence="3 5" id="KW-0663">Pyridoxal phosphate</keyword>
<comment type="similarity">
    <text evidence="5">Belongs to the Orn/Lys/Arg decarboxylase class-II family. LysA subfamily.</text>
</comment>
<dbReference type="PROSITE" id="PS00879">
    <property type="entry name" value="ODR_DC_2_2"/>
    <property type="match status" value="1"/>
</dbReference>
<dbReference type="Gene3D" id="2.40.37.10">
    <property type="entry name" value="Lyase, Ornithine Decarboxylase, Chain A, domain 1"/>
    <property type="match status" value="1"/>
</dbReference>
<feature type="modified residue" description="N6-(pyridoxal phosphate)lysine" evidence="5 7">
    <location>
        <position position="100"/>
    </location>
</feature>
<feature type="binding site" evidence="5">
    <location>
        <position position="415"/>
    </location>
    <ligand>
        <name>pyridoxal 5'-phosphate</name>
        <dbReference type="ChEBI" id="CHEBI:597326"/>
    </ligand>
</feature>
<evidence type="ECO:0000256" key="3">
    <source>
        <dbReference type="ARBA" id="ARBA00022898"/>
    </source>
</evidence>
<dbReference type="Pfam" id="PF02784">
    <property type="entry name" value="Orn_Arg_deC_N"/>
    <property type="match status" value="1"/>
</dbReference>
<comment type="caution">
    <text evidence="11">The sequence shown here is derived from an EMBL/GenBank/DDBJ whole genome shotgun (WGS) entry which is preliminary data.</text>
</comment>
<feature type="binding site" evidence="5">
    <location>
        <position position="358"/>
    </location>
    <ligand>
        <name>substrate</name>
    </ligand>
</feature>
<feature type="binding site" evidence="5">
    <location>
        <position position="280"/>
    </location>
    <ligand>
        <name>pyridoxal 5'-phosphate</name>
        <dbReference type="ChEBI" id="CHEBI:597326"/>
    </ligand>
</feature>
<feature type="region of interest" description="Disordered" evidence="9">
    <location>
        <begin position="1"/>
        <end position="53"/>
    </location>
</feature>